<feature type="domain" description="CheW-like" evidence="1">
    <location>
        <begin position="31"/>
        <end position="177"/>
    </location>
</feature>
<dbReference type="PROSITE" id="PS50851">
    <property type="entry name" value="CHEW"/>
    <property type="match status" value="1"/>
</dbReference>
<sequence length="179" mass="20412">MHSNEALPEELLKERAKLYLAETEQESKQLLGYLLIFRLDNQWFGLPTSNIHETTHLKNGVVLPRVQTGVLGLIQQHSGFIPLIDLHYLLHLPSIKVTPNQSQKLVVMEGDNGNYGFLVNELSTVEAIYESYLVSQEESIEEKSTQMIKCLLEFPIKGSPRKIIWLKEDVLSELVEAEL</sequence>
<proteinExistence type="predicted"/>
<dbReference type="Proteomes" id="UP001595476">
    <property type="component" value="Unassembled WGS sequence"/>
</dbReference>
<dbReference type="Gene3D" id="2.40.50.180">
    <property type="entry name" value="CheA-289, Domain 4"/>
    <property type="match status" value="1"/>
</dbReference>
<dbReference type="RefSeq" id="WP_386718893.1">
    <property type="nucleotide sequence ID" value="NZ_JBHRSZ010000004.1"/>
</dbReference>
<dbReference type="EMBL" id="JBHRSZ010000004">
    <property type="protein sequence ID" value="MFC3150977.1"/>
    <property type="molecule type" value="Genomic_DNA"/>
</dbReference>
<dbReference type="Gene3D" id="2.30.30.40">
    <property type="entry name" value="SH3 Domains"/>
    <property type="match status" value="1"/>
</dbReference>
<accession>A0ABV7HB10</accession>
<gene>
    <name evidence="2" type="ORF">ACFOEK_08055</name>
</gene>
<reference evidence="3" key="1">
    <citation type="journal article" date="2019" name="Int. J. Syst. Evol. Microbiol.">
        <title>The Global Catalogue of Microorganisms (GCM) 10K type strain sequencing project: providing services to taxonomists for standard genome sequencing and annotation.</title>
        <authorList>
            <consortium name="The Broad Institute Genomics Platform"/>
            <consortium name="The Broad Institute Genome Sequencing Center for Infectious Disease"/>
            <person name="Wu L."/>
            <person name="Ma J."/>
        </authorList>
    </citation>
    <scope>NUCLEOTIDE SEQUENCE [LARGE SCALE GENOMIC DNA]</scope>
    <source>
        <strain evidence="3">KCTC 52438</strain>
    </source>
</reference>
<evidence type="ECO:0000313" key="3">
    <source>
        <dbReference type="Proteomes" id="UP001595476"/>
    </source>
</evidence>
<dbReference type="InterPro" id="IPR039315">
    <property type="entry name" value="CheW"/>
</dbReference>
<organism evidence="2 3">
    <name type="scientific">Litoribrevibacter euphylliae</name>
    <dbReference type="NCBI Taxonomy" id="1834034"/>
    <lineage>
        <taxon>Bacteria</taxon>
        <taxon>Pseudomonadati</taxon>
        <taxon>Pseudomonadota</taxon>
        <taxon>Gammaproteobacteria</taxon>
        <taxon>Oceanospirillales</taxon>
        <taxon>Oceanospirillaceae</taxon>
        <taxon>Litoribrevibacter</taxon>
    </lineage>
</organism>
<dbReference type="InterPro" id="IPR036061">
    <property type="entry name" value="CheW-like_dom_sf"/>
</dbReference>
<evidence type="ECO:0000259" key="1">
    <source>
        <dbReference type="PROSITE" id="PS50851"/>
    </source>
</evidence>
<protein>
    <submittedName>
        <fullName evidence="2">Chemotaxis protein CheW</fullName>
    </submittedName>
</protein>
<dbReference type="PANTHER" id="PTHR22617:SF23">
    <property type="entry name" value="CHEMOTAXIS PROTEIN CHEW"/>
    <property type="match status" value="1"/>
</dbReference>
<dbReference type="Pfam" id="PF01584">
    <property type="entry name" value="CheW"/>
    <property type="match status" value="1"/>
</dbReference>
<dbReference type="InterPro" id="IPR002545">
    <property type="entry name" value="CheW-lke_dom"/>
</dbReference>
<keyword evidence="3" id="KW-1185">Reference proteome</keyword>
<dbReference type="SUPFAM" id="SSF50341">
    <property type="entry name" value="CheW-like"/>
    <property type="match status" value="1"/>
</dbReference>
<name>A0ABV7HB10_9GAMM</name>
<comment type="caution">
    <text evidence="2">The sequence shown here is derived from an EMBL/GenBank/DDBJ whole genome shotgun (WGS) entry which is preliminary data.</text>
</comment>
<dbReference type="PANTHER" id="PTHR22617">
    <property type="entry name" value="CHEMOTAXIS SENSOR HISTIDINE KINASE-RELATED"/>
    <property type="match status" value="1"/>
</dbReference>
<evidence type="ECO:0000313" key="2">
    <source>
        <dbReference type="EMBL" id="MFC3150977.1"/>
    </source>
</evidence>